<dbReference type="EMBL" id="CP059472">
    <property type="protein sequence ID" value="QMS99474.1"/>
    <property type="molecule type" value="Genomic_DNA"/>
</dbReference>
<evidence type="ECO:0000313" key="1">
    <source>
        <dbReference type="EMBL" id="MBA5247851.1"/>
    </source>
</evidence>
<dbReference type="AlphaFoldDB" id="A0A7D7LRZ7"/>
<name>A0A7D7LRZ7_9FLAO</name>
<reference evidence="3" key="2">
    <citation type="submission" date="2020-07" db="EMBL/GenBank/DDBJ databases">
        <title>Chryseobacterium sp.cx-624.</title>
        <authorList>
            <person name="Yang C."/>
        </authorList>
    </citation>
    <scope>NUCLEOTIDE SEQUENCE [LARGE SCALE GENOMIC DNA]</scope>
    <source>
        <strain evidence="3">cx-624</strain>
    </source>
</reference>
<reference evidence="4" key="3">
    <citation type="submission" date="2020-07" db="EMBL/GenBank/DDBJ databases">
        <title>Flavobacterium sp. xlx-214.</title>
        <authorList>
            <person name="Yang C."/>
        </authorList>
    </citation>
    <scope>NUCLEOTIDE SEQUENCE [LARGE SCALE GENOMIC DNA]</scope>
    <source>
        <strain evidence="4">CX-624</strain>
    </source>
</reference>
<dbReference type="Proteomes" id="UP000515349">
    <property type="component" value="Chromosome"/>
</dbReference>
<dbReference type="EMBL" id="JACEUX010000005">
    <property type="protein sequence ID" value="MBA5247851.1"/>
    <property type="molecule type" value="Genomic_DNA"/>
</dbReference>
<evidence type="ECO:0000313" key="4">
    <source>
        <dbReference type="Proteomes" id="UP000539710"/>
    </source>
</evidence>
<evidence type="ECO:0000313" key="3">
    <source>
        <dbReference type="Proteomes" id="UP000515349"/>
    </source>
</evidence>
<reference evidence="1" key="4">
    <citation type="submission" date="2020-07" db="EMBL/GenBank/DDBJ databases">
        <authorList>
            <person name="Yang C."/>
        </authorList>
    </citation>
    <scope>NUCLEOTIDE SEQUENCE</scope>
    <source>
        <strain evidence="1">Cx-624</strain>
    </source>
</reference>
<gene>
    <name evidence="2" type="ORF">H1R16_05600</name>
    <name evidence="1" type="ORF">H2507_11810</name>
</gene>
<keyword evidence="4" id="KW-1185">Reference proteome</keyword>
<dbReference type="Proteomes" id="UP000539710">
    <property type="component" value="Unassembled WGS sequence"/>
</dbReference>
<sequence length="932" mass="105286">MLTLRNVFRFFLVFFPLLLFSQVGKVLIKTDTAVVVANGEMRSLMVQISNGTATAKNLKLSIKAPEGVRLLNPGTTVNSEAGENLFIPVKIFIEKKLPAGNSPVSLWLQDAAGKIVASCETVLKVEARRQLRIFSDEPQILIYRVGDSLNISTQVSNGGNRTEEAEIYASFPQGIGNELILRKKVILAPFSSQKVEFSRIIDREMLRMEVFTVNVAVTDASKEFFGNTMVTVQNALGNRRYVDPTQNPFYRGIENNYISWSSNNPFDQISASHMLNLHSTVNIGNTKAIVNTNGTFWPTLDTKMMFQNTWLKLEHNEFSMHLGNINDNNMEITLNGRGSQLTFTPSPETGTAISAGVVEKSFNLFEPVRVNNFPRGYSAFARANYVLNGYQSLDGEAIWDTDIFQRSFILKTGYTYSNKKDKSFDVDLGYGYARSVSHSDVAEPSLSAGLNYRQNWKNYSFTSSNSYSSGYYPGIRRGSTVLEQRLFRSFDKFTLYGAYGLNHYNPKNIDPLYQFSSFSERHRIELGSSFRYSRKMDISLLSQTSTENSEVFLGEVFARTAIKFESATAGITLNYATDDQKNRFTLSHSQGISYYRGITEPSHIYNLQAGWHHRNLLISGNYQKGNFLLYEGNRNGKISDGNERLSAVASYRSVLLNNKLNLNFNTMANLDRQSGKSLALSSNADYRIFRTTRIFGSFSYSYYSSGAHGNKNIFYQAGISQDLPTIGDEPVKYKNGTIRMFTFFDHNNNGTYEPGTDEPANGVKVKINNILFISGDDGYIKYRKLPFGKYVIKSNENEWYSEIQEVDLQQKEEFITLPLVKTGVLKGKITYEKTGKFQYEVQEHLAGIPVLFRSTTGKTFTFYSNALGEYSAYLPLGRYQVSLESQAFQKNVYTESSFNDVIVEASTTKSLEDFLLKVREKKVEIKRFGTAE</sequence>
<accession>A0A7D7LRZ7</accession>
<evidence type="ECO:0000313" key="2">
    <source>
        <dbReference type="EMBL" id="QMS99474.1"/>
    </source>
</evidence>
<proteinExistence type="predicted"/>
<reference evidence="2" key="1">
    <citation type="submission" date="2020-07" db="EMBL/GenBank/DDBJ databases">
        <title>Chryseobacterium sp. CX-624.</title>
        <authorList>
            <person name="Yang C."/>
        </authorList>
    </citation>
    <scope>NUCLEOTIDE SEQUENCE</scope>
    <source>
        <strain evidence="2">CX-624</strain>
    </source>
</reference>
<organism evidence="2 3">
    <name type="scientific">Marnyiella aurantia</name>
    <dbReference type="NCBI Taxonomy" id="2758037"/>
    <lineage>
        <taxon>Bacteria</taxon>
        <taxon>Pseudomonadati</taxon>
        <taxon>Bacteroidota</taxon>
        <taxon>Flavobacteriia</taxon>
        <taxon>Flavobacteriales</taxon>
        <taxon>Weeksellaceae</taxon>
        <taxon>Marnyiella</taxon>
    </lineage>
</organism>
<dbReference type="KEGG" id="cbau:H1R16_05600"/>
<protein>
    <submittedName>
        <fullName evidence="2">Uncharacterized protein</fullName>
    </submittedName>
</protein>